<dbReference type="GO" id="GO:0005524">
    <property type="term" value="F:ATP binding"/>
    <property type="evidence" value="ECO:0007669"/>
    <property type="project" value="UniProtKB-KW"/>
</dbReference>
<dbReference type="Proteomes" id="UP000001548">
    <property type="component" value="Unassembled WGS sequence"/>
</dbReference>
<sequence>MEKIKTYLGKMWEPITILQSQVLQHDVFQSKPGPVYMQPSKSPQDNSVDELTTSTSDPALITDGDGVKEPVLKQASPTSSVPTLINPGKPPTLATQPPASAFERSPFTACFNHDPTGVPLHRGFDEDSFFQHRSFPDEAYYKKAMQHVGFTEYRHGQRAALYCINTMRKVLAIMPTGHGKSALFVLPALASSRIAVVIMPTVSLQQDQFNQWAQYLTVRVCTSQSGHREGAIRSRDVAALTGPLILIVTPEKLCIDAILQEAITSLTQRGRICLFAIDEAHLVLEWVSFRPEFLSAADLLQKWHMQGNSSLLLLTATLTSTACRRLMEIFHFTCNDRVDEMCTSERQLLYRTSAVDHLLVFPAYKDNIFLDVVEIGANTPLIEEVLDALKGYMADSSIIYCRRRADNDVLANNLNCALKKGFAESYHSSKQDQSEIVQRWLSGRTLCVCATIAFGMGINKPNVRLVIDADPSGSINTILQKIGRCGRDGQPAKAALYYNCKELQKLLLIVARDHDQSLLSAAVSACLFYLRDDICKWRLMLLYFGQEIERSGAPIERCGHCSYCCSSPVEVNEDHESDSSDCQPLVLSLLLFIEHNKMHEADGKTGFTAAINHLDKIFIRKQSKGRKQPEGPFYSKRKILQTVLELVQAGYLEFYMSSFQGTLCLRLNPNRAIEAKTIRHISTVYRDKSDNKSNNSSLIIKT</sequence>
<feature type="compositionally biased region" description="Polar residues" evidence="9">
    <location>
        <begin position="39"/>
        <end position="57"/>
    </location>
</feature>
<dbReference type="GeneID" id="5701507"/>
<comment type="caution">
    <text evidence="10">The sequence shown here is derived from an EMBL/GenBank/DDBJ whole genome shotgun (WGS) entry which is preliminary data.</text>
</comment>
<keyword evidence="3" id="KW-0067">ATP-binding</keyword>
<dbReference type="Gene3D" id="3.40.50.300">
    <property type="entry name" value="P-loop containing nucleotide triphosphate hydrolases"/>
    <property type="match status" value="2"/>
</dbReference>
<reference evidence="10 11" key="1">
    <citation type="journal article" date="2007" name="Science">
        <title>Genomic minimalism in the early diverging intestinal parasite Giardia lamblia.</title>
        <authorList>
            <person name="Morrison H.G."/>
            <person name="McArthur A.G."/>
            <person name="Gillin F.D."/>
            <person name="Aley S.B."/>
            <person name="Adam R.D."/>
            <person name="Olsen G.J."/>
            <person name="Best A.A."/>
            <person name="Cande W.Z."/>
            <person name="Chen F."/>
            <person name="Cipriano M.J."/>
            <person name="Davids B.J."/>
            <person name="Dawson S.C."/>
            <person name="Elmendorf H.G."/>
            <person name="Hehl A.B."/>
            <person name="Holder M.E."/>
            <person name="Huse S.M."/>
            <person name="Kim U.U."/>
            <person name="Lasek-Nesselquist E."/>
            <person name="Manning G."/>
            <person name="Nigam A."/>
            <person name="Nixon J.E."/>
            <person name="Palm D."/>
            <person name="Passamaneck N.E."/>
            <person name="Prabhu A."/>
            <person name="Reich C.I."/>
            <person name="Reiner D.S."/>
            <person name="Samuelson J."/>
            <person name="Svard S.G."/>
            <person name="Sogin M.L."/>
        </authorList>
    </citation>
    <scope>NUCLEOTIDE SEQUENCE [LARGE SCALE GENOMIC DNA]</scope>
    <source>
        <strain evidence="10 11">WB C6</strain>
    </source>
</reference>
<keyword evidence="2" id="KW-0547">Nucleotide-binding</keyword>
<dbReference type="GO" id="GO:0005737">
    <property type="term" value="C:cytoplasm"/>
    <property type="evidence" value="ECO:0000318"/>
    <property type="project" value="GO_Central"/>
</dbReference>
<dbReference type="GO" id="GO:0006260">
    <property type="term" value="P:DNA replication"/>
    <property type="evidence" value="ECO:0000318"/>
    <property type="project" value="GO_Central"/>
</dbReference>
<dbReference type="Pfam" id="PF00271">
    <property type="entry name" value="Helicase_C"/>
    <property type="match status" value="1"/>
</dbReference>
<dbReference type="OMA" id="DICKWRL"/>
<dbReference type="SMART" id="SM00490">
    <property type="entry name" value="HELICc"/>
    <property type="match status" value="1"/>
</dbReference>
<gene>
    <name evidence="10" type="ORF">GL50803_009145</name>
</gene>
<evidence type="ECO:0000256" key="9">
    <source>
        <dbReference type="SAM" id="MobiDB-lite"/>
    </source>
</evidence>
<dbReference type="STRING" id="184922.A8B9Y0"/>
<dbReference type="VEuPathDB" id="GiardiaDB:GL50803_9145"/>
<dbReference type="EMBL" id="AACB03000001">
    <property type="protein sequence ID" value="KAE8306038.1"/>
    <property type="molecule type" value="Genomic_DNA"/>
</dbReference>
<dbReference type="FunFam" id="3.40.50.300:FF:004510">
    <property type="entry name" value="DNA helicase RecQ"/>
    <property type="match status" value="1"/>
</dbReference>
<evidence type="ECO:0000256" key="2">
    <source>
        <dbReference type="ARBA" id="ARBA00022741"/>
    </source>
</evidence>
<evidence type="ECO:0000313" key="10">
    <source>
        <dbReference type="EMBL" id="KAE8306038.1"/>
    </source>
</evidence>
<dbReference type="HOGENOM" id="CLU_393031_0_0_1"/>
<dbReference type="SMART" id="SM00487">
    <property type="entry name" value="DEXDc"/>
    <property type="match status" value="1"/>
</dbReference>
<dbReference type="EC" id="5.6.2.4" evidence="8"/>
<keyword evidence="10" id="KW-0378">Hydrolase</keyword>
<dbReference type="InterPro" id="IPR027417">
    <property type="entry name" value="P-loop_NTPase"/>
</dbReference>
<keyword evidence="6" id="KW-0539">Nucleus</keyword>
<dbReference type="InterPro" id="IPR011545">
    <property type="entry name" value="DEAD/DEAH_box_helicase_dom"/>
</dbReference>
<keyword evidence="5" id="KW-0413">Isomerase</keyword>
<evidence type="ECO:0000256" key="4">
    <source>
        <dbReference type="ARBA" id="ARBA00023125"/>
    </source>
</evidence>
<organism evidence="10 11">
    <name type="scientific">Giardia intestinalis (strain ATCC 50803 / WB clone C6)</name>
    <name type="common">Giardia lamblia</name>
    <dbReference type="NCBI Taxonomy" id="184922"/>
    <lineage>
        <taxon>Eukaryota</taxon>
        <taxon>Metamonada</taxon>
        <taxon>Diplomonadida</taxon>
        <taxon>Hexamitidae</taxon>
        <taxon>Giardiinae</taxon>
        <taxon>Giardia</taxon>
    </lineage>
</organism>
<protein>
    <recommendedName>
        <fullName evidence="8">DNA 3'-5' helicase</fullName>
        <ecNumber evidence="8">5.6.2.4</ecNumber>
    </recommendedName>
</protein>
<dbReference type="SUPFAM" id="SSF52540">
    <property type="entry name" value="P-loop containing nucleoside triphosphate hydrolases"/>
    <property type="match status" value="1"/>
</dbReference>
<evidence type="ECO:0000256" key="8">
    <source>
        <dbReference type="ARBA" id="ARBA00034808"/>
    </source>
</evidence>
<dbReference type="GO" id="GO:0000724">
    <property type="term" value="P:double-strand break repair via homologous recombination"/>
    <property type="evidence" value="ECO:0000318"/>
    <property type="project" value="GO_Central"/>
</dbReference>
<accession>A8B9Y0</accession>
<dbReference type="RefSeq" id="XP_001708592.1">
    <property type="nucleotide sequence ID" value="XM_001708540.1"/>
</dbReference>
<feature type="region of interest" description="Disordered" evidence="9">
    <location>
        <begin position="33"/>
        <end position="99"/>
    </location>
</feature>
<comment type="similarity">
    <text evidence="1">Belongs to the helicase family. RecQ subfamily.</text>
</comment>
<evidence type="ECO:0000256" key="6">
    <source>
        <dbReference type="ARBA" id="ARBA00023242"/>
    </source>
</evidence>
<evidence type="ECO:0000256" key="1">
    <source>
        <dbReference type="ARBA" id="ARBA00005446"/>
    </source>
</evidence>
<dbReference type="PANTHER" id="PTHR13710">
    <property type="entry name" value="DNA HELICASE RECQ FAMILY MEMBER"/>
    <property type="match status" value="1"/>
</dbReference>
<dbReference type="PROSITE" id="PS51194">
    <property type="entry name" value="HELICASE_CTER"/>
    <property type="match status" value="1"/>
</dbReference>
<dbReference type="KEGG" id="gla:GL50803_009145"/>
<comment type="catalytic activity">
    <reaction evidence="7">
        <text>Couples ATP hydrolysis with the unwinding of duplex DNA by translocating in the 3'-5' direction.</text>
        <dbReference type="EC" id="5.6.2.4"/>
    </reaction>
</comment>
<dbReference type="GO" id="GO:0003677">
    <property type="term" value="F:DNA binding"/>
    <property type="evidence" value="ECO:0007669"/>
    <property type="project" value="UniProtKB-KW"/>
</dbReference>
<evidence type="ECO:0000256" key="7">
    <source>
        <dbReference type="ARBA" id="ARBA00034617"/>
    </source>
</evidence>
<dbReference type="GO" id="GO:0009378">
    <property type="term" value="F:four-way junction helicase activity"/>
    <property type="evidence" value="ECO:0000318"/>
    <property type="project" value="GO_Central"/>
</dbReference>
<name>A8B9Y0_GIAIC</name>
<dbReference type="PROSITE" id="PS51192">
    <property type="entry name" value="HELICASE_ATP_BIND_1"/>
    <property type="match status" value="1"/>
</dbReference>
<dbReference type="PANTHER" id="PTHR13710:SF153">
    <property type="entry name" value="RECQ-LIKE DNA HELICASE BLM"/>
    <property type="match status" value="1"/>
</dbReference>
<dbReference type="FunFam" id="3.40.50.300:FF:004512">
    <property type="entry name" value="DNA helicase RecQ"/>
    <property type="match status" value="1"/>
</dbReference>
<dbReference type="AlphaFoldDB" id="A8B9Y0"/>
<evidence type="ECO:0000256" key="3">
    <source>
        <dbReference type="ARBA" id="ARBA00022840"/>
    </source>
</evidence>
<dbReference type="GO" id="GO:0005694">
    <property type="term" value="C:chromosome"/>
    <property type="evidence" value="ECO:0000318"/>
    <property type="project" value="GO_Central"/>
</dbReference>
<dbReference type="InterPro" id="IPR001650">
    <property type="entry name" value="Helicase_C-like"/>
</dbReference>
<proteinExistence type="inferred from homology"/>
<dbReference type="Pfam" id="PF00270">
    <property type="entry name" value="DEAD"/>
    <property type="match status" value="1"/>
</dbReference>
<evidence type="ECO:0000313" key="11">
    <source>
        <dbReference type="Proteomes" id="UP000001548"/>
    </source>
</evidence>
<keyword evidence="11" id="KW-1185">Reference proteome</keyword>
<keyword evidence="10" id="KW-0347">Helicase</keyword>
<dbReference type="InterPro" id="IPR014001">
    <property type="entry name" value="Helicase_ATP-bd"/>
</dbReference>
<evidence type="ECO:0000256" key="5">
    <source>
        <dbReference type="ARBA" id="ARBA00023235"/>
    </source>
</evidence>
<dbReference type="GO" id="GO:0043138">
    <property type="term" value="F:3'-5' DNA helicase activity"/>
    <property type="evidence" value="ECO:0000318"/>
    <property type="project" value="GO_Central"/>
</dbReference>
<keyword evidence="4" id="KW-0238">DNA-binding</keyword>
<dbReference type="GO" id="GO:0005634">
    <property type="term" value="C:nucleus"/>
    <property type="evidence" value="ECO:0000318"/>
    <property type="project" value="GO_Central"/>
</dbReference>